<reference evidence="3" key="1">
    <citation type="journal article" date="2022" name="IScience">
        <title>Evolution of zygomycete secretomes and the origins of terrestrial fungal ecologies.</title>
        <authorList>
            <person name="Chang Y."/>
            <person name="Wang Y."/>
            <person name="Mondo S."/>
            <person name="Ahrendt S."/>
            <person name="Andreopoulos W."/>
            <person name="Barry K."/>
            <person name="Beard J."/>
            <person name="Benny G.L."/>
            <person name="Blankenship S."/>
            <person name="Bonito G."/>
            <person name="Cuomo C."/>
            <person name="Desiro A."/>
            <person name="Gervers K.A."/>
            <person name="Hundley H."/>
            <person name="Kuo A."/>
            <person name="LaButti K."/>
            <person name="Lang B.F."/>
            <person name="Lipzen A."/>
            <person name="O'Donnell K."/>
            <person name="Pangilinan J."/>
            <person name="Reynolds N."/>
            <person name="Sandor L."/>
            <person name="Smith M.E."/>
            <person name="Tsang A."/>
            <person name="Grigoriev I.V."/>
            <person name="Stajich J.E."/>
            <person name="Spatafora J.W."/>
        </authorList>
    </citation>
    <scope>NUCLEOTIDE SEQUENCE</scope>
    <source>
        <strain evidence="3">RSA 2281</strain>
    </source>
</reference>
<reference evidence="3" key="2">
    <citation type="submission" date="2023-02" db="EMBL/GenBank/DDBJ databases">
        <authorList>
            <consortium name="DOE Joint Genome Institute"/>
            <person name="Mondo S.J."/>
            <person name="Chang Y."/>
            <person name="Wang Y."/>
            <person name="Ahrendt S."/>
            <person name="Andreopoulos W."/>
            <person name="Barry K."/>
            <person name="Beard J."/>
            <person name="Benny G.L."/>
            <person name="Blankenship S."/>
            <person name="Bonito G."/>
            <person name="Cuomo C."/>
            <person name="Desiro A."/>
            <person name="Gervers K.A."/>
            <person name="Hundley H."/>
            <person name="Kuo A."/>
            <person name="LaButti K."/>
            <person name="Lang B.F."/>
            <person name="Lipzen A."/>
            <person name="O'Donnell K."/>
            <person name="Pangilinan J."/>
            <person name="Reynolds N."/>
            <person name="Sandor L."/>
            <person name="Smith M.W."/>
            <person name="Tsang A."/>
            <person name="Grigoriev I.V."/>
            <person name="Stajich J.E."/>
            <person name="Spatafora J.W."/>
        </authorList>
    </citation>
    <scope>NUCLEOTIDE SEQUENCE</scope>
    <source>
        <strain evidence="3">RSA 2281</strain>
    </source>
</reference>
<evidence type="ECO:0000256" key="2">
    <source>
        <dbReference type="SAM" id="Phobius"/>
    </source>
</evidence>
<evidence type="ECO:0000313" key="4">
    <source>
        <dbReference type="Proteomes" id="UP001209540"/>
    </source>
</evidence>
<evidence type="ECO:0000256" key="1">
    <source>
        <dbReference type="SAM" id="MobiDB-lite"/>
    </source>
</evidence>
<dbReference type="InterPro" id="IPR002591">
    <property type="entry name" value="Phosphodiest/P_Trfase"/>
</dbReference>
<dbReference type="Gene3D" id="3.30.1360.180">
    <property type="match status" value="1"/>
</dbReference>
<feature type="compositionally biased region" description="Basic and acidic residues" evidence="1">
    <location>
        <begin position="103"/>
        <end position="118"/>
    </location>
</feature>
<dbReference type="AlphaFoldDB" id="A0AAD5PHB5"/>
<feature type="compositionally biased region" description="Low complexity" evidence="1">
    <location>
        <begin position="49"/>
        <end position="59"/>
    </location>
</feature>
<evidence type="ECO:0000313" key="3">
    <source>
        <dbReference type="EMBL" id="KAI9272959.1"/>
    </source>
</evidence>
<keyword evidence="2" id="KW-1133">Transmembrane helix</keyword>
<name>A0AAD5PHB5_9FUNG</name>
<feature type="compositionally biased region" description="Low complexity" evidence="1">
    <location>
        <begin position="84"/>
        <end position="101"/>
    </location>
</feature>
<dbReference type="Gene3D" id="3.40.720.10">
    <property type="entry name" value="Alkaline Phosphatase, subunit A"/>
    <property type="match status" value="1"/>
</dbReference>
<dbReference type="GO" id="GO:0009141">
    <property type="term" value="P:nucleoside triphosphate metabolic process"/>
    <property type="evidence" value="ECO:0007669"/>
    <property type="project" value="TreeGrafter"/>
</dbReference>
<dbReference type="SUPFAM" id="SSF53649">
    <property type="entry name" value="Alkaline phosphatase-like"/>
    <property type="match status" value="1"/>
</dbReference>
<organism evidence="3 4">
    <name type="scientific">Phascolomyces articulosus</name>
    <dbReference type="NCBI Taxonomy" id="60185"/>
    <lineage>
        <taxon>Eukaryota</taxon>
        <taxon>Fungi</taxon>
        <taxon>Fungi incertae sedis</taxon>
        <taxon>Mucoromycota</taxon>
        <taxon>Mucoromycotina</taxon>
        <taxon>Mucoromycetes</taxon>
        <taxon>Mucorales</taxon>
        <taxon>Lichtheimiaceae</taxon>
        <taxon>Phascolomyces</taxon>
    </lineage>
</organism>
<protein>
    <submittedName>
        <fullName evidence="3">Alkaline-phosphatase-like protein</fullName>
    </submittedName>
</protein>
<dbReference type="InterPro" id="IPR017850">
    <property type="entry name" value="Alkaline_phosphatase_core_sf"/>
</dbReference>
<keyword evidence="2" id="KW-0472">Membrane</keyword>
<gene>
    <name evidence="3" type="ORF">BDA99DRAFT_499637</name>
</gene>
<accession>A0AAD5PHB5</accession>
<dbReference type="Pfam" id="PF01663">
    <property type="entry name" value="Phosphodiest"/>
    <property type="match status" value="1"/>
</dbReference>
<keyword evidence="2" id="KW-0812">Transmembrane</keyword>
<dbReference type="CDD" id="cd16018">
    <property type="entry name" value="Enpp"/>
    <property type="match status" value="1"/>
</dbReference>
<dbReference type="Proteomes" id="UP001209540">
    <property type="component" value="Unassembled WGS sequence"/>
</dbReference>
<keyword evidence="4" id="KW-1185">Reference proteome</keyword>
<feature type="region of interest" description="Disordered" evidence="1">
    <location>
        <begin position="1"/>
        <end position="122"/>
    </location>
</feature>
<dbReference type="PANTHER" id="PTHR10151:SF120">
    <property type="entry name" value="BIS(5'-ADENOSYL)-TRIPHOSPHATASE"/>
    <property type="match status" value="1"/>
</dbReference>
<dbReference type="GO" id="GO:0047429">
    <property type="term" value="F:nucleoside triphosphate diphosphatase activity"/>
    <property type="evidence" value="ECO:0007669"/>
    <property type="project" value="TreeGrafter"/>
</dbReference>
<dbReference type="GO" id="GO:0017111">
    <property type="term" value="F:ribonucleoside triphosphate phosphatase activity"/>
    <property type="evidence" value="ECO:0007669"/>
    <property type="project" value="TreeGrafter"/>
</dbReference>
<feature type="compositionally biased region" description="Acidic residues" evidence="1">
    <location>
        <begin position="64"/>
        <end position="73"/>
    </location>
</feature>
<comment type="caution">
    <text evidence="3">The sequence shown here is derived from an EMBL/GenBank/DDBJ whole genome shotgun (WGS) entry which is preliminary data.</text>
</comment>
<dbReference type="EMBL" id="JAIXMP010000005">
    <property type="protein sequence ID" value="KAI9272959.1"/>
    <property type="molecule type" value="Genomic_DNA"/>
</dbReference>
<sequence length="572" mass="66041">MQNDRNPLLGTQRDDSSDDDDNNNTTTTAIPTFSVPPLKPRPQDDYHHSNNNNNHASGSRHSDEDDDDDDDTNQEERRLLSGHDNGNNNDNNNNINNNANDTQTERRAPEPMEVHDSNDDPPIMTSKWDNPMWRYPLLAAFFALFLLMFKVVFLIVLHSEMIERGPDRVLFNGTEYFDPLVVLVSLDGFREDYLHRNITPNLLRFAANGMRAEYMHPAFPSVTFPNHWTLATGLHPESHGIVANEFYDPVIKKEFSISDDDPRFWQGEPIWMTAKRHEKESAVIMWPGSMITGLKPERVIPFNDTMLPREKIDIALDWIDLPREKRPNFIGVYIQQVDENGHRYGPDGPDMKKAIIDMDRAMGHLWEGLGNRNLLGRVHVVIVSDHGMAETDRSRVIYYDDILSSESRSWLREREAGPLLGLRPKHDAPKQAVEQIYQELYNYTQTHPDPHFQIYRREEVPLRFHYNNNDRIAPIVAIPDVGYVMVDHERWHPKSAHEQFSPHGIHGYDNLATEMRSIFMAYGPVIDMTYGRRSVVAPFFNTEVYSFVCELLNIDASPVQNGTMNGQFVRIR</sequence>
<proteinExistence type="predicted"/>
<dbReference type="PANTHER" id="PTHR10151">
    <property type="entry name" value="ECTONUCLEOTIDE PYROPHOSPHATASE/PHOSPHODIESTERASE"/>
    <property type="match status" value="1"/>
</dbReference>
<feature type="transmembrane region" description="Helical" evidence="2">
    <location>
        <begin position="137"/>
        <end position="157"/>
    </location>
</feature>